<proteinExistence type="predicted"/>
<evidence type="ECO:0000313" key="2">
    <source>
        <dbReference type="Proteomes" id="UP000494119"/>
    </source>
</evidence>
<evidence type="ECO:0000313" key="1">
    <source>
        <dbReference type="EMBL" id="CAB3785245.1"/>
    </source>
</evidence>
<dbReference type="RefSeq" id="WP_175194864.1">
    <property type="nucleotide sequence ID" value="NZ_CADIKL010000008.1"/>
</dbReference>
<dbReference type="Proteomes" id="UP000494119">
    <property type="component" value="Unassembled WGS sequence"/>
</dbReference>
<dbReference type="PANTHER" id="PTHR35564">
    <property type="match status" value="1"/>
</dbReference>
<reference evidence="1 2" key="1">
    <citation type="submission" date="2020-04" db="EMBL/GenBank/DDBJ databases">
        <authorList>
            <person name="De Canck E."/>
        </authorList>
    </citation>
    <scope>NUCLEOTIDE SEQUENCE [LARGE SCALE GENOMIC DNA]</scope>
    <source>
        <strain evidence="1 2">LMG 28688</strain>
    </source>
</reference>
<protein>
    <recommendedName>
        <fullName evidence="3">Type VI secretion system baseplate subunit TssG</fullName>
    </recommendedName>
</protein>
<name>A0A6J5FQK2_9BURK</name>
<organism evidence="1 2">
    <name type="scientific">Paraburkholderia caffeinitolerans</name>
    <dbReference type="NCBI Taxonomy" id="1723730"/>
    <lineage>
        <taxon>Bacteria</taxon>
        <taxon>Pseudomonadati</taxon>
        <taxon>Pseudomonadota</taxon>
        <taxon>Betaproteobacteria</taxon>
        <taxon>Burkholderiales</taxon>
        <taxon>Burkholderiaceae</taxon>
        <taxon>Paraburkholderia</taxon>
    </lineage>
</organism>
<dbReference type="NCBIfam" id="TIGR03347">
    <property type="entry name" value="VI_chp_1"/>
    <property type="match status" value="1"/>
</dbReference>
<dbReference type="Pfam" id="PF06996">
    <property type="entry name" value="T6SS_TssG"/>
    <property type="match status" value="1"/>
</dbReference>
<evidence type="ECO:0008006" key="3">
    <source>
        <dbReference type="Google" id="ProtNLM"/>
    </source>
</evidence>
<sequence length="360" mass="40823">MPPHPESPSPLDHLLTEPWRFEFFNAVHMLERWFVEHGGARQRDVLAYRITFRTTLSTAFPPSEIKQIVSYNVDGERLTEKPQHTASEVFRIDLSPAFFGLLGSQGALPLRYTEQIADQEHTNHDHSGRAFLDIFSNRATAWFYAAWKKYRLPYHYELDRNARYLPILQSLAGIADASTQQALHQQPGALISDAVAGHGAVARHRAVSAYYLQRTLSDYFDVRIRIEQFVGHMYDVPPRQQSKLGQGNIVLGTNALAGERIWLRNLRVRLVIGPLTAAQYDKLLPGSERALALARMLYLLAGMTLEYEVCLVLRRDGVNPVELGSNGRLGFNAFLSTRPSDIDRPDMSWRLRRAPAQSST</sequence>
<keyword evidence="2" id="KW-1185">Reference proteome</keyword>
<accession>A0A6J5FQK2</accession>
<dbReference type="InterPro" id="IPR010732">
    <property type="entry name" value="T6SS_TssG-like"/>
</dbReference>
<dbReference type="AlphaFoldDB" id="A0A6J5FQK2"/>
<dbReference type="EMBL" id="CADIKL010000008">
    <property type="protein sequence ID" value="CAB3785245.1"/>
    <property type="molecule type" value="Genomic_DNA"/>
</dbReference>
<gene>
    <name evidence="1" type="ORF">LMG28688_01990</name>
</gene>
<dbReference type="PANTHER" id="PTHR35564:SF4">
    <property type="entry name" value="CYTOPLASMIC PROTEIN"/>
    <property type="match status" value="1"/>
</dbReference>